<accession>A0A922E6Q8</accession>
<proteinExistence type="predicted"/>
<dbReference type="AlphaFoldDB" id="A0A922E6Q8"/>
<comment type="caution">
    <text evidence="1">The sequence shown here is derived from an EMBL/GenBank/DDBJ whole genome shotgun (WGS) entry which is preliminary data.</text>
</comment>
<name>A0A922E6Q8_CARIL</name>
<dbReference type="EMBL" id="CM031833">
    <property type="protein sequence ID" value="KAG6697675.1"/>
    <property type="molecule type" value="Genomic_DNA"/>
</dbReference>
<dbReference type="Proteomes" id="UP000811246">
    <property type="component" value="Chromosome 9"/>
</dbReference>
<evidence type="ECO:0000313" key="2">
    <source>
        <dbReference type="Proteomes" id="UP000811246"/>
    </source>
</evidence>
<gene>
    <name evidence="1" type="ORF">I3842_09G213300</name>
</gene>
<organism evidence="1 2">
    <name type="scientific">Carya illinoinensis</name>
    <name type="common">Pecan</name>
    <dbReference type="NCBI Taxonomy" id="32201"/>
    <lineage>
        <taxon>Eukaryota</taxon>
        <taxon>Viridiplantae</taxon>
        <taxon>Streptophyta</taxon>
        <taxon>Embryophyta</taxon>
        <taxon>Tracheophyta</taxon>
        <taxon>Spermatophyta</taxon>
        <taxon>Magnoliopsida</taxon>
        <taxon>eudicotyledons</taxon>
        <taxon>Gunneridae</taxon>
        <taxon>Pentapetalae</taxon>
        <taxon>rosids</taxon>
        <taxon>fabids</taxon>
        <taxon>Fagales</taxon>
        <taxon>Juglandaceae</taxon>
        <taxon>Carya</taxon>
    </lineage>
</organism>
<sequence length="108" mass="12728">MRTYDTCSGRFVEEETSAWDGYQKPMLLIRPGWENKSTKWMKKQDISGSNRRRGREEFGVSFGVLNREEGEKRERRARKRDEERLTLALGDDDVCWRRRSLDLIQGGG</sequence>
<protein>
    <submittedName>
        <fullName evidence="1">Uncharacterized protein</fullName>
    </submittedName>
</protein>
<evidence type="ECO:0000313" key="1">
    <source>
        <dbReference type="EMBL" id="KAG6697675.1"/>
    </source>
</evidence>
<reference evidence="1" key="1">
    <citation type="submission" date="2021-01" db="EMBL/GenBank/DDBJ databases">
        <authorList>
            <person name="Lovell J.T."/>
            <person name="Bentley N."/>
            <person name="Bhattarai G."/>
            <person name="Jenkins J.W."/>
            <person name="Sreedasyam A."/>
            <person name="Alarcon Y."/>
            <person name="Bock C."/>
            <person name="Boston L."/>
            <person name="Carlson J."/>
            <person name="Cervantes K."/>
            <person name="Clermont K."/>
            <person name="Krom N."/>
            <person name="Kubenka K."/>
            <person name="Mamidi S."/>
            <person name="Mattison C."/>
            <person name="Monteros M."/>
            <person name="Pisani C."/>
            <person name="Plott C."/>
            <person name="Rajasekar S."/>
            <person name="Rhein H.S."/>
            <person name="Rohla C."/>
            <person name="Song M."/>
            <person name="Hilaire R.S."/>
            <person name="Shu S."/>
            <person name="Wells L."/>
            <person name="Wang X."/>
            <person name="Webber J."/>
            <person name="Heerema R.J."/>
            <person name="Klein P."/>
            <person name="Conner P."/>
            <person name="Grauke L."/>
            <person name="Grimwood J."/>
            <person name="Schmutz J."/>
            <person name="Randall J.J."/>
        </authorList>
    </citation>
    <scope>NUCLEOTIDE SEQUENCE</scope>
    <source>
        <tissue evidence="1">Leaf</tissue>
    </source>
</reference>